<sequence>MLYFKKKSVKDGEFEILLKIIKLTGDKIWSLLEQLRDPEIHVTVRRKISALRTDEAYLDDGEKADFQQWIAILPSMILLSSDAMPVQFVPHMIWAAQARWKYSERIELLFCSDEEEMPLWIKHIYKLARYHSATKAMVKLATRQPDIFTSIHVEAVEAPGQQRFSLANDITALRTTL</sequence>
<protein>
    <submittedName>
        <fullName evidence="1">Uncharacterized protein</fullName>
    </submittedName>
</protein>
<proteinExistence type="predicted"/>
<dbReference type="Proteomes" id="UP000294847">
    <property type="component" value="Chromosome 3"/>
</dbReference>
<evidence type="ECO:0000313" key="1">
    <source>
        <dbReference type="EMBL" id="QBZ58441.1"/>
    </source>
</evidence>
<name>A0A4P7NAN5_PYROR</name>
<reference evidence="1 2" key="1">
    <citation type="journal article" date="2019" name="Mol. Biol. Evol.">
        <title>Blast fungal genomes show frequent chromosomal changes, gene gains and losses, and effector gene turnover.</title>
        <authorList>
            <person name="Gomez Luciano L.B."/>
            <person name="Jason Tsai I."/>
            <person name="Chuma I."/>
            <person name="Tosa Y."/>
            <person name="Chen Y.H."/>
            <person name="Li J.Y."/>
            <person name="Li M.Y."/>
            <person name="Jade Lu M.Y."/>
            <person name="Nakayashiki H."/>
            <person name="Li W.H."/>
        </authorList>
    </citation>
    <scope>NUCLEOTIDE SEQUENCE [LARGE SCALE GENOMIC DNA]</scope>
    <source>
        <strain evidence="1">MZ5-1-6</strain>
    </source>
</reference>
<dbReference type="EMBL" id="CP034206">
    <property type="protein sequence ID" value="QBZ58441.1"/>
    <property type="molecule type" value="Genomic_DNA"/>
</dbReference>
<gene>
    <name evidence="1" type="ORF">PoMZ_03393</name>
</gene>
<organism evidence="1 2">
    <name type="scientific">Pyricularia oryzae</name>
    <name type="common">Rice blast fungus</name>
    <name type="synonym">Magnaporthe oryzae</name>
    <dbReference type="NCBI Taxonomy" id="318829"/>
    <lineage>
        <taxon>Eukaryota</taxon>
        <taxon>Fungi</taxon>
        <taxon>Dikarya</taxon>
        <taxon>Ascomycota</taxon>
        <taxon>Pezizomycotina</taxon>
        <taxon>Sordariomycetes</taxon>
        <taxon>Sordariomycetidae</taxon>
        <taxon>Magnaporthales</taxon>
        <taxon>Pyriculariaceae</taxon>
        <taxon>Pyricularia</taxon>
    </lineage>
</organism>
<dbReference type="AlphaFoldDB" id="A0A4P7NAN5"/>
<accession>A0A4P7NAN5</accession>
<evidence type="ECO:0000313" key="2">
    <source>
        <dbReference type="Proteomes" id="UP000294847"/>
    </source>
</evidence>